<proteinExistence type="predicted"/>
<dbReference type="Proteomes" id="UP000034273">
    <property type="component" value="Unassembled WGS sequence"/>
</dbReference>
<protein>
    <submittedName>
        <fullName evidence="1">Uncharacterized protein</fullName>
    </submittedName>
</protein>
<dbReference type="EMBL" id="LCQW01000019">
    <property type="protein sequence ID" value="KKW23660.1"/>
    <property type="molecule type" value="Genomic_DNA"/>
</dbReference>
<comment type="caution">
    <text evidence="1">The sequence shown here is derived from an EMBL/GenBank/DDBJ whole genome shotgun (WGS) entry which is preliminary data.</text>
</comment>
<evidence type="ECO:0000313" key="1">
    <source>
        <dbReference type="EMBL" id="KKW23660.1"/>
    </source>
</evidence>
<dbReference type="AlphaFoldDB" id="A0A0G1WYN6"/>
<gene>
    <name evidence="1" type="ORF">UY67_C0019G0005</name>
</gene>
<accession>A0A0G1WYN6</accession>
<reference evidence="1 2" key="1">
    <citation type="journal article" date="2015" name="Nature">
        <title>rRNA introns, odd ribosomes, and small enigmatic genomes across a large radiation of phyla.</title>
        <authorList>
            <person name="Brown C.T."/>
            <person name="Hug L.A."/>
            <person name="Thomas B.C."/>
            <person name="Sharon I."/>
            <person name="Castelle C.J."/>
            <person name="Singh A."/>
            <person name="Wilkins M.J."/>
            <person name="Williams K.H."/>
            <person name="Banfield J.F."/>
        </authorList>
    </citation>
    <scope>NUCLEOTIDE SEQUENCE [LARGE SCALE GENOMIC DNA]</scope>
</reference>
<name>A0A0G1WYN6_9BACT</name>
<organism evidence="1 2">
    <name type="scientific">Candidatus Kaiserbacteria bacterium GW2011_GWA2_52_12</name>
    <dbReference type="NCBI Taxonomy" id="1618671"/>
    <lineage>
        <taxon>Bacteria</taxon>
        <taxon>Candidatus Kaiseribacteriota</taxon>
    </lineage>
</organism>
<sequence length="41" mass="4738">MDKITLLSVIDDRNRMVHDYSEEYAIIYLSICVDGSESKQS</sequence>
<evidence type="ECO:0000313" key="2">
    <source>
        <dbReference type="Proteomes" id="UP000034273"/>
    </source>
</evidence>